<keyword evidence="10" id="KW-1185">Reference proteome</keyword>
<evidence type="ECO:0000256" key="8">
    <source>
        <dbReference type="HAMAP-Rule" id="MF_01456"/>
    </source>
</evidence>
<evidence type="ECO:0000256" key="5">
    <source>
        <dbReference type="ARBA" id="ARBA00022719"/>
    </source>
</evidence>
<comment type="function">
    <text evidence="8">NDH-1 shuttles electrons from NADH, via FMN and iron-sulfur (Fe-S) centers, to quinones in the respiratory chain. The immediate electron acceptor for the enzyme in this species is believed to be a menaquinone. Couples the redox reaction to proton translocation (for every two electrons transferred, four hydrogen ions are translocated across the cytoplasmic membrane), and thus conserves the redox energy in a proton gradient.</text>
</comment>
<keyword evidence="5 8" id="KW-0874">Quinone</keyword>
<keyword evidence="3 8" id="KW-0813">Transport</keyword>
<dbReference type="GO" id="GO:0042773">
    <property type="term" value="P:ATP synthesis coupled electron transport"/>
    <property type="evidence" value="ECO:0007669"/>
    <property type="project" value="InterPro"/>
</dbReference>
<dbReference type="RefSeq" id="WP_131849218.1">
    <property type="nucleotide sequence ID" value="NZ_SLXV01000029.1"/>
</dbReference>
<dbReference type="GO" id="GO:0048038">
    <property type="term" value="F:quinone binding"/>
    <property type="evidence" value="ECO:0007669"/>
    <property type="project" value="UniProtKB-KW"/>
</dbReference>
<evidence type="ECO:0000256" key="2">
    <source>
        <dbReference type="ARBA" id="ARBA00010519"/>
    </source>
</evidence>
<dbReference type="FunFam" id="1.10.287.3510:FF:000001">
    <property type="entry name" value="NADH-quinone oxidoreductase subunit K"/>
    <property type="match status" value="1"/>
</dbReference>
<dbReference type="OrthoDB" id="9810120at2"/>
<dbReference type="GO" id="GO:0030964">
    <property type="term" value="C:NADH dehydrogenase complex"/>
    <property type="evidence" value="ECO:0007669"/>
    <property type="project" value="TreeGrafter"/>
</dbReference>
<dbReference type="PANTHER" id="PTHR11434:SF16">
    <property type="entry name" value="NADH-UBIQUINONE OXIDOREDUCTASE CHAIN 4L"/>
    <property type="match status" value="1"/>
</dbReference>
<dbReference type="EC" id="7.1.1.-" evidence="8"/>
<feature type="transmembrane region" description="Helical" evidence="8">
    <location>
        <begin position="61"/>
        <end position="85"/>
    </location>
</feature>
<evidence type="ECO:0000256" key="7">
    <source>
        <dbReference type="ARBA" id="ARBA00023136"/>
    </source>
</evidence>
<evidence type="ECO:0000313" key="9">
    <source>
        <dbReference type="EMBL" id="TCP65915.1"/>
    </source>
</evidence>
<dbReference type="Proteomes" id="UP000294746">
    <property type="component" value="Unassembled WGS sequence"/>
</dbReference>
<dbReference type="HAMAP" id="MF_01456">
    <property type="entry name" value="NDH1_NuoK"/>
    <property type="match status" value="1"/>
</dbReference>
<dbReference type="NCBIfam" id="NF004320">
    <property type="entry name" value="PRK05715.1-2"/>
    <property type="match status" value="1"/>
</dbReference>
<sequence length="101" mass="10841">MLIASYLALAAILFVIGLMGVLTKRNAVIVLFSLELMLNAANINLVTFSKMGLVPNLNGQVFALFNVVVAAAEAAVGLAILFAIYRNRETIDAEKFNLLKG</sequence>
<comment type="catalytic activity">
    <reaction evidence="8">
        <text>a quinone + NADH + 5 H(+)(in) = a quinol + NAD(+) + 4 H(+)(out)</text>
        <dbReference type="Rhea" id="RHEA:57888"/>
        <dbReference type="ChEBI" id="CHEBI:15378"/>
        <dbReference type="ChEBI" id="CHEBI:24646"/>
        <dbReference type="ChEBI" id="CHEBI:57540"/>
        <dbReference type="ChEBI" id="CHEBI:57945"/>
        <dbReference type="ChEBI" id="CHEBI:132124"/>
    </reaction>
</comment>
<comment type="caution">
    <text evidence="9">The sequence shown here is derived from an EMBL/GenBank/DDBJ whole genome shotgun (WGS) entry which is preliminary data.</text>
</comment>
<evidence type="ECO:0000256" key="4">
    <source>
        <dbReference type="ARBA" id="ARBA00022692"/>
    </source>
</evidence>
<dbReference type="EMBL" id="SLXV01000029">
    <property type="protein sequence ID" value="TCP65915.1"/>
    <property type="molecule type" value="Genomic_DNA"/>
</dbReference>
<keyword evidence="6 8" id="KW-1133">Transmembrane helix</keyword>
<accession>A0A4R2S3Q0</accession>
<keyword evidence="7 8" id="KW-0472">Membrane</keyword>
<dbReference type="InterPro" id="IPR001133">
    <property type="entry name" value="NADH_UbQ_OxRdtase_chain4L/K"/>
</dbReference>
<dbReference type="NCBIfam" id="NF004323">
    <property type="entry name" value="PRK05715.1-5"/>
    <property type="match status" value="1"/>
</dbReference>
<name>A0A4R2S3Q0_9BACL</name>
<comment type="subunit">
    <text evidence="8">NDH-1 is composed of 14 different subunits. Subunits NuoA, H, J, K, L, M, N constitute the membrane sector of the complex.</text>
</comment>
<dbReference type="AlphaFoldDB" id="A0A4R2S3Q0"/>
<comment type="subcellular location">
    <subcellularLocation>
        <location evidence="8">Cell membrane</location>
        <topology evidence="8">Multi-pass membrane protein</topology>
    </subcellularLocation>
    <subcellularLocation>
        <location evidence="1">Membrane</location>
        <topology evidence="1">Multi-pass membrane protein</topology>
    </subcellularLocation>
</comment>
<keyword evidence="8" id="KW-0520">NAD</keyword>
<proteinExistence type="inferred from homology"/>
<comment type="similarity">
    <text evidence="2 8">Belongs to the complex I subunit 4L family.</text>
</comment>
<dbReference type="GO" id="GO:0005886">
    <property type="term" value="C:plasma membrane"/>
    <property type="evidence" value="ECO:0007669"/>
    <property type="project" value="UniProtKB-SubCell"/>
</dbReference>
<keyword evidence="8" id="KW-1003">Cell membrane</keyword>
<evidence type="ECO:0000313" key="10">
    <source>
        <dbReference type="Proteomes" id="UP000294746"/>
    </source>
</evidence>
<evidence type="ECO:0000256" key="3">
    <source>
        <dbReference type="ARBA" id="ARBA00022448"/>
    </source>
</evidence>
<dbReference type="Pfam" id="PF00420">
    <property type="entry name" value="Oxidored_q2"/>
    <property type="match status" value="1"/>
</dbReference>
<feature type="transmembrane region" description="Helical" evidence="8">
    <location>
        <begin position="6"/>
        <end position="22"/>
    </location>
</feature>
<dbReference type="GO" id="GO:0050136">
    <property type="term" value="F:NADH dehydrogenase (quinone) (non-electrogenic) activity"/>
    <property type="evidence" value="ECO:0007669"/>
    <property type="project" value="UniProtKB-UniRule"/>
</dbReference>
<protein>
    <recommendedName>
        <fullName evidence="8">NADH-quinone oxidoreductase subunit K</fullName>
        <ecNumber evidence="8">7.1.1.-</ecNumber>
    </recommendedName>
    <alternativeName>
        <fullName evidence="8">NADH dehydrogenase I subunit K</fullName>
    </alternativeName>
    <alternativeName>
        <fullName evidence="8">NDH-1 subunit K</fullName>
    </alternativeName>
</protein>
<dbReference type="InterPro" id="IPR039428">
    <property type="entry name" value="NUOK/Mnh_C1-like"/>
</dbReference>
<gene>
    <name evidence="8" type="primary">nuoK</name>
    <name evidence="9" type="ORF">EDD57_12910</name>
</gene>
<organism evidence="9 10">
    <name type="scientific">Baia soyae</name>
    <dbReference type="NCBI Taxonomy" id="1544746"/>
    <lineage>
        <taxon>Bacteria</taxon>
        <taxon>Bacillati</taxon>
        <taxon>Bacillota</taxon>
        <taxon>Bacilli</taxon>
        <taxon>Bacillales</taxon>
        <taxon>Thermoactinomycetaceae</taxon>
        <taxon>Baia</taxon>
    </lineage>
</organism>
<feature type="transmembrane region" description="Helical" evidence="8">
    <location>
        <begin position="29"/>
        <end position="49"/>
    </location>
</feature>
<dbReference type="Gene3D" id="1.10.287.3510">
    <property type="match status" value="1"/>
</dbReference>
<evidence type="ECO:0000256" key="1">
    <source>
        <dbReference type="ARBA" id="ARBA00004141"/>
    </source>
</evidence>
<dbReference type="PANTHER" id="PTHR11434">
    <property type="entry name" value="NADH-UBIQUINONE OXIDOREDUCTASE SUBUNIT ND4L"/>
    <property type="match status" value="1"/>
</dbReference>
<reference evidence="9 10" key="1">
    <citation type="submission" date="2019-03" db="EMBL/GenBank/DDBJ databases">
        <title>Genomic Encyclopedia of Type Strains, Phase IV (KMG-IV): sequencing the most valuable type-strain genomes for metagenomic binning, comparative biology and taxonomic classification.</title>
        <authorList>
            <person name="Goeker M."/>
        </authorList>
    </citation>
    <scope>NUCLEOTIDE SEQUENCE [LARGE SCALE GENOMIC DNA]</scope>
    <source>
        <strain evidence="9 10">DSM 46831</strain>
    </source>
</reference>
<evidence type="ECO:0000256" key="6">
    <source>
        <dbReference type="ARBA" id="ARBA00022989"/>
    </source>
</evidence>
<dbReference type="NCBIfam" id="NF004322">
    <property type="entry name" value="PRK05715.1-4"/>
    <property type="match status" value="1"/>
</dbReference>
<keyword evidence="4 8" id="KW-0812">Transmembrane</keyword>
<keyword evidence="8" id="KW-1278">Translocase</keyword>